<organism evidence="5 6">
    <name type="scientific">Caballeronia glebae</name>
    <dbReference type="NCBI Taxonomy" id="1777143"/>
    <lineage>
        <taxon>Bacteria</taxon>
        <taxon>Pseudomonadati</taxon>
        <taxon>Pseudomonadota</taxon>
        <taxon>Betaproteobacteria</taxon>
        <taxon>Burkholderiales</taxon>
        <taxon>Burkholderiaceae</taxon>
        <taxon>Caballeronia</taxon>
    </lineage>
</organism>
<dbReference type="NCBIfam" id="TIGR00254">
    <property type="entry name" value="GGDEF"/>
    <property type="match status" value="1"/>
</dbReference>
<evidence type="ECO:0000256" key="2">
    <source>
        <dbReference type="ARBA" id="ARBA00034247"/>
    </source>
</evidence>
<comment type="caution">
    <text evidence="5">The sequence shown here is derived from an EMBL/GenBank/DDBJ whole genome shotgun (WGS) entry which is preliminary data.</text>
</comment>
<dbReference type="GO" id="GO:0052621">
    <property type="term" value="F:diguanylate cyclase activity"/>
    <property type="evidence" value="ECO:0007669"/>
    <property type="project" value="UniProtKB-EC"/>
</dbReference>
<protein>
    <recommendedName>
        <fullName evidence="1">diguanylate cyclase</fullName>
        <ecNumber evidence="1">2.7.7.65</ecNumber>
    </recommendedName>
</protein>
<dbReference type="PROSITE" id="PS50112">
    <property type="entry name" value="PAS"/>
    <property type="match status" value="1"/>
</dbReference>
<keyword evidence="6" id="KW-1185">Reference proteome</keyword>
<dbReference type="AlphaFoldDB" id="A0A158AD92"/>
<feature type="domain" description="PAS" evidence="3">
    <location>
        <begin position="5"/>
        <end position="56"/>
    </location>
</feature>
<dbReference type="SUPFAM" id="SSF55073">
    <property type="entry name" value="Nucleotide cyclase"/>
    <property type="match status" value="1"/>
</dbReference>
<dbReference type="Pfam" id="PF00989">
    <property type="entry name" value="PAS"/>
    <property type="match status" value="1"/>
</dbReference>
<evidence type="ECO:0000259" key="4">
    <source>
        <dbReference type="PROSITE" id="PS50887"/>
    </source>
</evidence>
<dbReference type="InterPro" id="IPR050469">
    <property type="entry name" value="Diguanylate_Cyclase"/>
</dbReference>
<dbReference type="SMART" id="SM00267">
    <property type="entry name" value="GGDEF"/>
    <property type="match status" value="1"/>
</dbReference>
<dbReference type="CDD" id="cd01949">
    <property type="entry name" value="GGDEF"/>
    <property type="match status" value="1"/>
</dbReference>
<dbReference type="Gene3D" id="3.30.70.270">
    <property type="match status" value="1"/>
</dbReference>
<comment type="catalytic activity">
    <reaction evidence="2">
        <text>2 GTP = 3',3'-c-di-GMP + 2 diphosphate</text>
        <dbReference type="Rhea" id="RHEA:24898"/>
        <dbReference type="ChEBI" id="CHEBI:33019"/>
        <dbReference type="ChEBI" id="CHEBI:37565"/>
        <dbReference type="ChEBI" id="CHEBI:58805"/>
        <dbReference type="EC" id="2.7.7.65"/>
    </reaction>
</comment>
<dbReference type="STRING" id="1777143.AWB82_02136"/>
<reference evidence="5" key="1">
    <citation type="submission" date="2016-01" db="EMBL/GenBank/DDBJ databases">
        <authorList>
            <person name="Peeters C."/>
        </authorList>
    </citation>
    <scope>NUCLEOTIDE SEQUENCE [LARGE SCALE GENOMIC DNA]</scope>
    <source>
        <strain evidence="5">LMG 29325</strain>
    </source>
</reference>
<dbReference type="PANTHER" id="PTHR45138">
    <property type="entry name" value="REGULATORY COMPONENTS OF SENSORY TRANSDUCTION SYSTEM"/>
    <property type="match status" value="1"/>
</dbReference>
<dbReference type="OrthoDB" id="9813903at2"/>
<dbReference type="Gene3D" id="3.30.450.20">
    <property type="entry name" value="PAS domain"/>
    <property type="match status" value="1"/>
</dbReference>
<dbReference type="GO" id="GO:0006355">
    <property type="term" value="P:regulation of DNA-templated transcription"/>
    <property type="evidence" value="ECO:0007669"/>
    <property type="project" value="InterPro"/>
</dbReference>
<dbReference type="FunFam" id="3.30.70.270:FF:000001">
    <property type="entry name" value="Diguanylate cyclase domain protein"/>
    <property type="match status" value="1"/>
</dbReference>
<dbReference type="SUPFAM" id="SSF55785">
    <property type="entry name" value="PYP-like sensor domain (PAS domain)"/>
    <property type="match status" value="1"/>
</dbReference>
<dbReference type="EMBL" id="FCOJ02000012">
    <property type="protein sequence ID" value="SAK55753.1"/>
    <property type="molecule type" value="Genomic_DNA"/>
</dbReference>
<dbReference type="InterPro" id="IPR043128">
    <property type="entry name" value="Rev_trsase/Diguanyl_cyclase"/>
</dbReference>
<name>A0A158AD92_9BURK</name>
<evidence type="ECO:0000259" key="3">
    <source>
        <dbReference type="PROSITE" id="PS50112"/>
    </source>
</evidence>
<dbReference type="PANTHER" id="PTHR45138:SF9">
    <property type="entry name" value="DIGUANYLATE CYCLASE DGCM-RELATED"/>
    <property type="match status" value="1"/>
</dbReference>
<dbReference type="PROSITE" id="PS50887">
    <property type="entry name" value="GGDEF"/>
    <property type="match status" value="1"/>
</dbReference>
<dbReference type="Pfam" id="PF00990">
    <property type="entry name" value="GGDEF"/>
    <property type="match status" value="1"/>
</dbReference>
<sequence>MDELRHALSELVIERVGFGIFVLDRDLNVLMWNRFMQDHSGRTAEQVIGKSIFASFPELPRVWFTRKVESVFQLGSFTFSSWEQRPYLFKFDHDRPITGGVDYMQQDCTFMPLTLEREVRAVCVTISDVTHASMMQRARDEAVAKLQEFADRDGLTGIANRRYFELRLRDEFQRWHRYGGELSMLLFDLDHFKRINDDLGHLVGDTVLRVMAERVAKSVRVQDIFGRFGGEEFALLLPCTNFEDAMIVAEKLRREIGETPVDVQGARVPVTASVGAARARTGVTSSYEALINEADAALYTAKREGRNRSVGFA</sequence>
<dbReference type="InterPro" id="IPR029787">
    <property type="entry name" value="Nucleotide_cyclase"/>
</dbReference>
<feature type="domain" description="GGDEF" evidence="4">
    <location>
        <begin position="180"/>
        <end position="313"/>
    </location>
</feature>
<dbReference type="EC" id="2.7.7.65" evidence="1"/>
<dbReference type="SMART" id="SM00091">
    <property type="entry name" value="PAS"/>
    <property type="match status" value="1"/>
</dbReference>
<dbReference type="RefSeq" id="WP_086967091.1">
    <property type="nucleotide sequence ID" value="NZ_FCOJ02000012.1"/>
</dbReference>
<dbReference type="CDD" id="cd00130">
    <property type="entry name" value="PAS"/>
    <property type="match status" value="1"/>
</dbReference>
<dbReference type="InterPro" id="IPR013767">
    <property type="entry name" value="PAS_fold"/>
</dbReference>
<dbReference type="InterPro" id="IPR000160">
    <property type="entry name" value="GGDEF_dom"/>
</dbReference>
<dbReference type="Proteomes" id="UP000054596">
    <property type="component" value="Unassembled WGS sequence"/>
</dbReference>
<gene>
    <name evidence="5" type="ORF">AWB82_02136</name>
</gene>
<dbReference type="InterPro" id="IPR000014">
    <property type="entry name" value="PAS"/>
</dbReference>
<evidence type="ECO:0000313" key="6">
    <source>
        <dbReference type="Proteomes" id="UP000054596"/>
    </source>
</evidence>
<dbReference type="InterPro" id="IPR035965">
    <property type="entry name" value="PAS-like_dom_sf"/>
</dbReference>
<proteinExistence type="predicted"/>
<accession>A0A158AD92</accession>
<evidence type="ECO:0000256" key="1">
    <source>
        <dbReference type="ARBA" id="ARBA00012528"/>
    </source>
</evidence>
<evidence type="ECO:0000313" key="5">
    <source>
        <dbReference type="EMBL" id="SAK55753.1"/>
    </source>
</evidence>